<dbReference type="AlphaFoldDB" id="A0A6A4IL78"/>
<dbReference type="OrthoDB" id="2537480at2759"/>
<evidence type="ECO:0000313" key="4">
    <source>
        <dbReference type="Proteomes" id="UP000799118"/>
    </source>
</evidence>
<dbReference type="InterPro" id="IPR008258">
    <property type="entry name" value="Transglycosylase_SLT_dom_1"/>
</dbReference>
<reference evidence="3" key="1">
    <citation type="journal article" date="2019" name="Environ. Microbiol.">
        <title>Fungal ecological strategies reflected in gene transcription - a case study of two litter decomposers.</title>
        <authorList>
            <person name="Barbi F."/>
            <person name="Kohler A."/>
            <person name="Barry K."/>
            <person name="Baskaran P."/>
            <person name="Daum C."/>
            <person name="Fauchery L."/>
            <person name="Ihrmark K."/>
            <person name="Kuo A."/>
            <person name="LaButti K."/>
            <person name="Lipzen A."/>
            <person name="Morin E."/>
            <person name="Grigoriev I.V."/>
            <person name="Henrissat B."/>
            <person name="Lindahl B."/>
            <person name="Martin F."/>
        </authorList>
    </citation>
    <scope>NUCLEOTIDE SEQUENCE</scope>
    <source>
        <strain evidence="3">JB14</strain>
    </source>
</reference>
<dbReference type="Proteomes" id="UP000799118">
    <property type="component" value="Unassembled WGS sequence"/>
</dbReference>
<dbReference type="Gene3D" id="1.10.530.10">
    <property type="match status" value="1"/>
</dbReference>
<evidence type="ECO:0000256" key="1">
    <source>
        <dbReference type="SAM" id="MobiDB-lite"/>
    </source>
</evidence>
<dbReference type="SUPFAM" id="SSF53955">
    <property type="entry name" value="Lysozyme-like"/>
    <property type="match status" value="1"/>
</dbReference>
<protein>
    <submittedName>
        <fullName evidence="3">Lysozyme-like protein</fullName>
    </submittedName>
</protein>
<keyword evidence="4" id="KW-1185">Reference proteome</keyword>
<accession>A0A6A4IL78</accession>
<feature type="region of interest" description="Disordered" evidence="1">
    <location>
        <begin position="19"/>
        <end position="40"/>
    </location>
</feature>
<organism evidence="3 4">
    <name type="scientific">Gymnopus androsaceus JB14</name>
    <dbReference type="NCBI Taxonomy" id="1447944"/>
    <lineage>
        <taxon>Eukaryota</taxon>
        <taxon>Fungi</taxon>
        <taxon>Dikarya</taxon>
        <taxon>Basidiomycota</taxon>
        <taxon>Agaricomycotina</taxon>
        <taxon>Agaricomycetes</taxon>
        <taxon>Agaricomycetidae</taxon>
        <taxon>Agaricales</taxon>
        <taxon>Marasmiineae</taxon>
        <taxon>Omphalotaceae</taxon>
        <taxon>Gymnopus</taxon>
    </lineage>
</organism>
<dbReference type="Pfam" id="PF01464">
    <property type="entry name" value="SLT"/>
    <property type="match status" value="1"/>
</dbReference>
<proteinExistence type="predicted"/>
<evidence type="ECO:0000259" key="2">
    <source>
        <dbReference type="Pfam" id="PF01464"/>
    </source>
</evidence>
<dbReference type="EMBL" id="ML769383">
    <property type="protein sequence ID" value="KAE9411246.1"/>
    <property type="molecule type" value="Genomic_DNA"/>
</dbReference>
<name>A0A6A4IL78_9AGAR</name>
<sequence length="270" mass="28581">MSRRCQTHSGAAIINEAVHVTRPSSSAAPSSTSSPAPNSDESIWNGASSLLSVPSTCGDIGATWDITSESGPNGNINWLNCGINDSGGWRPQVVRIDQVVVQDLSKALADKNSPFLACSGYVDEFYKYGNEYGIPPIMLASFAMQESSCNPATVGGAGEQGLMQLTPDKCANAPGGNCKDIDFNIGAGAKFLKSLLDENGGNVIPAIGHYNGWDEGMTYSSATAAAKTGCCRCQNNLDYLHQFLNGWCQNVNAYQYNLGIYHNLAACPYG</sequence>
<feature type="compositionally biased region" description="Low complexity" evidence="1">
    <location>
        <begin position="23"/>
        <end position="39"/>
    </location>
</feature>
<feature type="domain" description="Transglycosylase SLT" evidence="2">
    <location>
        <begin position="126"/>
        <end position="212"/>
    </location>
</feature>
<evidence type="ECO:0000313" key="3">
    <source>
        <dbReference type="EMBL" id="KAE9411246.1"/>
    </source>
</evidence>
<gene>
    <name evidence="3" type="ORF">BT96DRAFT_911875</name>
</gene>
<dbReference type="InterPro" id="IPR023346">
    <property type="entry name" value="Lysozyme-like_dom_sf"/>
</dbReference>